<evidence type="ECO:0000256" key="1">
    <source>
        <dbReference type="SAM" id="MobiDB-lite"/>
    </source>
</evidence>
<name>A0ABP1RRR3_9HEXA</name>
<gene>
    <name evidence="2" type="ORF">ODALV1_LOCUS25320</name>
</gene>
<dbReference type="SUPFAM" id="SSF52047">
    <property type="entry name" value="RNI-like"/>
    <property type="match status" value="1"/>
</dbReference>
<feature type="compositionally biased region" description="Basic and acidic residues" evidence="1">
    <location>
        <begin position="1"/>
        <end position="19"/>
    </location>
</feature>
<dbReference type="Gene3D" id="3.80.10.10">
    <property type="entry name" value="Ribonuclease Inhibitor"/>
    <property type="match status" value="1"/>
</dbReference>
<feature type="region of interest" description="Disordered" evidence="1">
    <location>
        <begin position="1"/>
        <end position="22"/>
    </location>
</feature>
<evidence type="ECO:0000313" key="3">
    <source>
        <dbReference type="Proteomes" id="UP001642540"/>
    </source>
</evidence>
<protein>
    <submittedName>
        <fullName evidence="2">Uncharacterized protein</fullName>
    </submittedName>
</protein>
<evidence type="ECO:0000313" key="2">
    <source>
        <dbReference type="EMBL" id="CAL8134009.1"/>
    </source>
</evidence>
<organism evidence="2 3">
    <name type="scientific">Orchesella dallaii</name>
    <dbReference type="NCBI Taxonomy" id="48710"/>
    <lineage>
        <taxon>Eukaryota</taxon>
        <taxon>Metazoa</taxon>
        <taxon>Ecdysozoa</taxon>
        <taxon>Arthropoda</taxon>
        <taxon>Hexapoda</taxon>
        <taxon>Collembola</taxon>
        <taxon>Entomobryomorpha</taxon>
        <taxon>Entomobryoidea</taxon>
        <taxon>Orchesellidae</taxon>
        <taxon>Orchesellinae</taxon>
        <taxon>Orchesella</taxon>
    </lineage>
</organism>
<keyword evidence="3" id="KW-1185">Reference proteome</keyword>
<dbReference type="EMBL" id="CAXLJM020000103">
    <property type="protein sequence ID" value="CAL8134009.1"/>
    <property type="molecule type" value="Genomic_DNA"/>
</dbReference>
<sequence length="477" mass="56051">MDSKSIKIPRMETDEDVHSTSRNGEIRQLSVEQHCPEKEETNYFTQKFLHVWPEILDSLRDEKDIVSVLNASPLFSDVWGKRKAAALFPFVIPLLVKTNYMKSQDTLVFRYLNKRTKLFVDDFLTKTRPSWLLTSFSFLNHDTILNFMKHFQKATTSPFISNYCSIIAEDSETFDRAVDMLTEYGDSLQKLELEMSFNENRPSPLMEGLVEVLELVPNIHFFQLELPGYDAEFEDEWYSFRRRPGTSFPQLNALTELKLQVREIADYENSPPGSFIEPILKAYGNQLTKFNCDGFLLQDFDSQFFSETLSNLISFWIYEDYPEIDHFILAHEKLSHVEWPKLESLGLVGNTLHTKETFDTLNNFRTDLKELRLDSLDDQHFDLNDIDPVDVLPFINLKSLTVNMFEVNSSLWHTFRNQFTNLEVLRFESIDELRYDETPSVPEMKVRKRFFTIFPKLCKLIWVNGKNESVYKRDITL</sequence>
<dbReference type="Proteomes" id="UP001642540">
    <property type="component" value="Unassembled WGS sequence"/>
</dbReference>
<accession>A0ABP1RRR3</accession>
<reference evidence="2 3" key="1">
    <citation type="submission" date="2024-08" db="EMBL/GenBank/DDBJ databases">
        <authorList>
            <person name="Cucini C."/>
            <person name="Frati F."/>
        </authorList>
    </citation>
    <scope>NUCLEOTIDE SEQUENCE [LARGE SCALE GENOMIC DNA]</scope>
</reference>
<dbReference type="InterPro" id="IPR032675">
    <property type="entry name" value="LRR_dom_sf"/>
</dbReference>
<proteinExistence type="predicted"/>
<comment type="caution">
    <text evidence="2">The sequence shown here is derived from an EMBL/GenBank/DDBJ whole genome shotgun (WGS) entry which is preliminary data.</text>
</comment>